<gene>
    <name evidence="6" type="ORF">BLM47_14000</name>
</gene>
<proteinExistence type="inferred from homology"/>
<dbReference type="Pfam" id="PF02837">
    <property type="entry name" value="Glyco_hydro_2_N"/>
    <property type="match status" value="1"/>
</dbReference>
<dbReference type="Gene3D" id="3.20.20.80">
    <property type="entry name" value="Glycosidases"/>
    <property type="match status" value="1"/>
</dbReference>
<evidence type="ECO:0000313" key="6">
    <source>
        <dbReference type="EMBL" id="PDO09190.1"/>
    </source>
</evidence>
<keyword evidence="2 6" id="KW-0378">Hydrolase</keyword>
<accession>A0A2A6DWC6</accession>
<keyword evidence="3" id="KW-0326">Glycosidase</keyword>
<dbReference type="PROSITE" id="PS00608">
    <property type="entry name" value="GLYCOSYL_HYDROL_F2_2"/>
    <property type="match status" value="1"/>
</dbReference>
<organism evidence="6 7">
    <name type="scientific">Candidatus Reconcilbacillus cellulovorans</name>
    <dbReference type="NCBI Taxonomy" id="1906605"/>
    <lineage>
        <taxon>Bacteria</taxon>
        <taxon>Bacillati</taxon>
        <taxon>Bacillota</taxon>
        <taxon>Bacilli</taxon>
        <taxon>Bacillales</taxon>
        <taxon>Paenibacillaceae</taxon>
        <taxon>Candidatus Reconcilbacillus</taxon>
    </lineage>
</organism>
<dbReference type="Gene3D" id="2.60.40.10">
    <property type="entry name" value="Immunoglobulins"/>
    <property type="match status" value="1"/>
</dbReference>
<dbReference type="AlphaFoldDB" id="A0A2A6DWC6"/>
<dbReference type="InterPro" id="IPR006103">
    <property type="entry name" value="Glyco_hydro_2_cat"/>
</dbReference>
<dbReference type="SUPFAM" id="SSF49303">
    <property type="entry name" value="beta-Galactosidase/glucuronidase domain"/>
    <property type="match status" value="1"/>
</dbReference>
<dbReference type="PRINTS" id="PR00132">
    <property type="entry name" value="GLHYDRLASE2"/>
</dbReference>
<dbReference type="SUPFAM" id="SSF49785">
    <property type="entry name" value="Galactose-binding domain-like"/>
    <property type="match status" value="1"/>
</dbReference>
<dbReference type="InterPro" id="IPR051913">
    <property type="entry name" value="GH2_Domain-Containing"/>
</dbReference>
<feature type="domain" description="Glycosyl hydrolases family 2 sugar binding" evidence="5">
    <location>
        <begin position="39"/>
        <end position="201"/>
    </location>
</feature>
<dbReference type="GO" id="GO:0005975">
    <property type="term" value="P:carbohydrate metabolic process"/>
    <property type="evidence" value="ECO:0007669"/>
    <property type="project" value="InterPro"/>
</dbReference>
<dbReference type="Gene3D" id="2.60.120.260">
    <property type="entry name" value="Galactose-binding domain-like"/>
    <property type="match status" value="1"/>
</dbReference>
<evidence type="ECO:0000256" key="1">
    <source>
        <dbReference type="ARBA" id="ARBA00007401"/>
    </source>
</evidence>
<evidence type="ECO:0000256" key="2">
    <source>
        <dbReference type="ARBA" id="ARBA00022801"/>
    </source>
</evidence>
<dbReference type="EMBL" id="MOXJ01000067">
    <property type="protein sequence ID" value="PDO09190.1"/>
    <property type="molecule type" value="Genomic_DNA"/>
</dbReference>
<dbReference type="InterPro" id="IPR036156">
    <property type="entry name" value="Beta-gal/glucu_dom_sf"/>
</dbReference>
<dbReference type="PANTHER" id="PTHR42732">
    <property type="entry name" value="BETA-GALACTOSIDASE"/>
    <property type="match status" value="1"/>
</dbReference>
<name>A0A2A6DWC6_9BACL</name>
<sequence length="605" mass="70056">MKPAANYEDAIHNSSYDELYLSRLITHESMIFDRGRAKESLNGLWNFSVDPYDTCLRAKWFEEKDRDDTGRPLPVDYAFDLWERMPVPSCWNMRSERYFLYEGSAVYTRTFRYVRRGERRVFLKFGAVNYDAKVFLNRQYLGCHLGGSTPFYVEVTDLLQENNRLLVVANNTRRRHHVPCENTDWFNYGGIYRDVELIRLPETFIRDMFIRLVPDGCFDKIAVDLETDGPDADGEALVLIPELGVRRPVEVRAGRGSAVIEARPELWSPDRPKLYEVRVYYRDDAIRETIGFREIRVDGRDILLNGRPIFLKGVCAHEESVTGGKTLTEAEIIENFRIAKEMNCNFMRLAHYPHSERAAQLADEIGLLLWEEIPVYWAIDFGNERTYRDAENQLTELIKRDRNRASVVVWSVGNENADTDARLSFMSRLARKAKELDPTRLVSAACMLDHERHLIADRLVGELDIIGVNEYYGWYRPDFENLVQLFENSQPDKPVVITEFGADAKAGHRGTADDLGTEDCQLDVYRRQVGVLSRIPYVKGTSPWILYDFRCPRRLHPVTQNFYNTKGLLSADKTYRKPAFYVMQRFYAEREERAAGGKGSASALE</sequence>
<feature type="domain" description="Glycoside hydrolase family 2 catalytic" evidence="4">
    <location>
        <begin position="295"/>
        <end position="584"/>
    </location>
</feature>
<dbReference type="Proteomes" id="UP000243688">
    <property type="component" value="Unassembled WGS sequence"/>
</dbReference>
<dbReference type="Pfam" id="PF02836">
    <property type="entry name" value="Glyco_hydro_2_C"/>
    <property type="match status" value="1"/>
</dbReference>
<dbReference type="GO" id="GO:0004553">
    <property type="term" value="F:hydrolase activity, hydrolyzing O-glycosyl compounds"/>
    <property type="evidence" value="ECO:0007669"/>
    <property type="project" value="InterPro"/>
</dbReference>
<protein>
    <submittedName>
        <fullName evidence="6">Glycosyl hydrolase family 2</fullName>
    </submittedName>
</protein>
<evidence type="ECO:0000259" key="5">
    <source>
        <dbReference type="Pfam" id="PF02837"/>
    </source>
</evidence>
<evidence type="ECO:0000256" key="3">
    <source>
        <dbReference type="ARBA" id="ARBA00023295"/>
    </source>
</evidence>
<dbReference type="InterPro" id="IPR006104">
    <property type="entry name" value="Glyco_hydro_2_N"/>
</dbReference>
<dbReference type="PANTHER" id="PTHR42732:SF1">
    <property type="entry name" value="BETA-MANNOSIDASE"/>
    <property type="match status" value="1"/>
</dbReference>
<evidence type="ECO:0000259" key="4">
    <source>
        <dbReference type="Pfam" id="PF02836"/>
    </source>
</evidence>
<dbReference type="SUPFAM" id="SSF51445">
    <property type="entry name" value="(Trans)glycosidases"/>
    <property type="match status" value="1"/>
</dbReference>
<comment type="caution">
    <text evidence="6">The sequence shown here is derived from an EMBL/GenBank/DDBJ whole genome shotgun (WGS) entry which is preliminary data.</text>
</comment>
<dbReference type="InterPro" id="IPR017853">
    <property type="entry name" value="GH"/>
</dbReference>
<dbReference type="InterPro" id="IPR013783">
    <property type="entry name" value="Ig-like_fold"/>
</dbReference>
<dbReference type="InterPro" id="IPR008979">
    <property type="entry name" value="Galactose-bd-like_sf"/>
</dbReference>
<reference evidence="6 7" key="1">
    <citation type="submission" date="2016-12" db="EMBL/GenBank/DDBJ databases">
        <title>Candidatus Reconcilibacillus cellulovorans genome.</title>
        <authorList>
            <person name="Kolinko S."/>
            <person name="Wu Y.-W."/>
            <person name="Tachea F."/>
            <person name="Denzel E."/>
            <person name="Hiras J."/>
            <person name="Baecker N."/>
            <person name="Chan L.J."/>
            <person name="Eichorst S.A."/>
            <person name="Frey D."/>
            <person name="Adams P.D."/>
            <person name="Pray T."/>
            <person name="Tanjore D."/>
            <person name="Petzold C.J."/>
            <person name="Gladden J.M."/>
            <person name="Simmons B.A."/>
            <person name="Singer S.W."/>
        </authorList>
    </citation>
    <scope>NUCLEOTIDE SEQUENCE [LARGE SCALE GENOMIC DNA]</scope>
    <source>
        <strain evidence="6">JTherm</strain>
    </source>
</reference>
<dbReference type="InterPro" id="IPR006101">
    <property type="entry name" value="Glyco_hydro_2"/>
</dbReference>
<evidence type="ECO:0000313" key="7">
    <source>
        <dbReference type="Proteomes" id="UP000243688"/>
    </source>
</evidence>
<comment type="similarity">
    <text evidence="1">Belongs to the glycosyl hydrolase 2 family.</text>
</comment>
<dbReference type="InterPro" id="IPR023232">
    <property type="entry name" value="Glyco_hydro_2_AS"/>
</dbReference>